<dbReference type="Proteomes" id="UP000709295">
    <property type="component" value="Unassembled WGS sequence"/>
</dbReference>
<name>A0A8J5IHZ3_9STRA</name>
<accession>A0A8J5IHZ3</accession>
<protein>
    <submittedName>
        <fullName evidence="1">Uncharacterized protein</fullName>
    </submittedName>
</protein>
<organism evidence="1 2">
    <name type="scientific">Phytophthora aleatoria</name>
    <dbReference type="NCBI Taxonomy" id="2496075"/>
    <lineage>
        <taxon>Eukaryota</taxon>
        <taxon>Sar</taxon>
        <taxon>Stramenopiles</taxon>
        <taxon>Oomycota</taxon>
        <taxon>Peronosporomycetes</taxon>
        <taxon>Peronosporales</taxon>
        <taxon>Peronosporaceae</taxon>
        <taxon>Phytophthora</taxon>
    </lineage>
</organism>
<proteinExistence type="predicted"/>
<evidence type="ECO:0000313" key="1">
    <source>
        <dbReference type="EMBL" id="KAG6958045.1"/>
    </source>
</evidence>
<dbReference type="AlphaFoldDB" id="A0A8J5IHZ3"/>
<keyword evidence="2" id="KW-1185">Reference proteome</keyword>
<evidence type="ECO:0000313" key="2">
    <source>
        <dbReference type="Proteomes" id="UP000709295"/>
    </source>
</evidence>
<reference evidence="1" key="1">
    <citation type="submission" date="2021-01" db="EMBL/GenBank/DDBJ databases">
        <title>Phytophthora aleatoria, a newly-described species from Pinus radiata is distinct from Phytophthora cactorum isolates based on comparative genomics.</title>
        <authorList>
            <person name="Mcdougal R."/>
            <person name="Panda P."/>
            <person name="Williams N."/>
            <person name="Studholme D.J."/>
        </authorList>
    </citation>
    <scope>NUCLEOTIDE SEQUENCE</scope>
    <source>
        <strain evidence="1">NZFS 4037</strain>
    </source>
</reference>
<gene>
    <name evidence="1" type="ORF">JG688_00010707</name>
</gene>
<dbReference type="EMBL" id="JAENGY010000692">
    <property type="protein sequence ID" value="KAG6958045.1"/>
    <property type="molecule type" value="Genomic_DNA"/>
</dbReference>
<sequence length="251" mass="26842">MTLLNNSCNPIDYPSPCVMPQSSALPLPTHQEPIDSKFCTNSPSLNELFISHNLQLPASNPALIKPGPRWLKPMSVIRPDPTEMPLTLPLEVLLALPLPYKVKNNRSKKCQVAGCNTKKQSNGRQWVGANATAEVRAARSQAALPVARVEACVAHMVVVSCAPLLAAGKALNVKGNVPHMPHGSVAFTTARASLVVKASADATSRQKQLSTSSGQRNELNNSNILCSCYSATLDILVHVVDISAQGIPMKQ</sequence>
<comment type="caution">
    <text evidence="1">The sequence shown here is derived from an EMBL/GenBank/DDBJ whole genome shotgun (WGS) entry which is preliminary data.</text>
</comment>